<dbReference type="Pfam" id="PF01636">
    <property type="entry name" value="APH"/>
    <property type="match status" value="1"/>
</dbReference>
<accession>A0A3D9QWN1</accession>
<name>A0A3D9QWN1_9BACL</name>
<dbReference type="Gene3D" id="3.90.1200.10">
    <property type="match status" value="1"/>
</dbReference>
<dbReference type="InterPro" id="IPR002575">
    <property type="entry name" value="Aminoglycoside_PTrfase"/>
</dbReference>
<evidence type="ECO:0000259" key="2">
    <source>
        <dbReference type="Pfam" id="PF01636"/>
    </source>
</evidence>
<dbReference type="AlphaFoldDB" id="A0A3D9QWN1"/>
<evidence type="ECO:0000256" key="1">
    <source>
        <dbReference type="ARBA" id="ARBA00038240"/>
    </source>
</evidence>
<keyword evidence="3" id="KW-0808">Transferase</keyword>
<dbReference type="PANTHER" id="PTHR21064:SF6">
    <property type="entry name" value="AMINOGLYCOSIDE PHOSPHOTRANSFERASE DOMAIN-CONTAINING PROTEIN"/>
    <property type="match status" value="1"/>
</dbReference>
<gene>
    <name evidence="3" type="ORF">A8990_13231</name>
</gene>
<dbReference type="PANTHER" id="PTHR21064">
    <property type="entry name" value="AMINOGLYCOSIDE PHOSPHOTRANSFERASE DOMAIN-CONTAINING PROTEIN-RELATED"/>
    <property type="match status" value="1"/>
</dbReference>
<dbReference type="RefSeq" id="WP_181909720.1">
    <property type="nucleotide sequence ID" value="NZ_QTTN01000032.1"/>
</dbReference>
<dbReference type="InterPro" id="IPR011009">
    <property type="entry name" value="Kinase-like_dom_sf"/>
</dbReference>
<dbReference type="Proteomes" id="UP000256304">
    <property type="component" value="Unassembled WGS sequence"/>
</dbReference>
<dbReference type="EMBL" id="QTTN01000032">
    <property type="protein sequence ID" value="REE69634.1"/>
    <property type="molecule type" value="Genomic_DNA"/>
</dbReference>
<reference evidence="3 4" key="1">
    <citation type="submission" date="2018-08" db="EMBL/GenBank/DDBJ databases">
        <title>Genomic Encyclopedia of Type Strains, Phase III (KMG-III): the genomes of soil and plant-associated and newly described type strains.</title>
        <authorList>
            <person name="Whitman W."/>
        </authorList>
    </citation>
    <scope>NUCLEOTIDE SEQUENCE [LARGE SCALE GENOMIC DNA]</scope>
    <source>
        <strain evidence="3 4">CGMCC 1.10966</strain>
    </source>
</reference>
<proteinExistence type="inferred from homology"/>
<dbReference type="InterPro" id="IPR050249">
    <property type="entry name" value="Pseudomonas-type_ThrB"/>
</dbReference>
<comment type="similarity">
    <text evidence="1">Belongs to the pseudomonas-type ThrB family.</text>
</comment>
<evidence type="ECO:0000313" key="3">
    <source>
        <dbReference type="EMBL" id="REE69634.1"/>
    </source>
</evidence>
<feature type="domain" description="Aminoglycoside phosphotransferase" evidence="2">
    <location>
        <begin position="30"/>
        <end position="265"/>
    </location>
</feature>
<dbReference type="SUPFAM" id="SSF56112">
    <property type="entry name" value="Protein kinase-like (PK-like)"/>
    <property type="match status" value="1"/>
</dbReference>
<keyword evidence="3" id="KW-0418">Kinase</keyword>
<keyword evidence="4" id="KW-1185">Reference proteome</keyword>
<sequence length="323" mass="38553">MNARNDELIQNEIIKDIEDKFSWRIRNVRPNYLGYGNLKWIFETENDELFVKQYNKIRYRRGLDGVREALKYQNLMHLDGIACQPVHSYKGEYIHSTSYGEEYMISGVSTGRLAEAGKLNSNQMYSLGEAAGRMHLWMKKHMPQLNTLQWELPSKEKMFEKLAINLAKSKKVANKRYLEAIEKQMIILEQLDMEIFNRCNKGWAHWDMHIDNMLFYENKLADVLDFDRLHFVYQDFDISRAILSGALSNDKLNIDTAKAYIEGYRNFSRISLEQLVRSIKLTWYKEFKWVDEQFRQDKAMSRFIDEMIWIGDEWNNLEEIFNM</sequence>
<organism evidence="3 4">
    <name type="scientific">Paenibacillus taihuensis</name>
    <dbReference type="NCBI Taxonomy" id="1156355"/>
    <lineage>
        <taxon>Bacteria</taxon>
        <taxon>Bacillati</taxon>
        <taxon>Bacillota</taxon>
        <taxon>Bacilli</taxon>
        <taxon>Bacillales</taxon>
        <taxon>Paenibacillaceae</taxon>
        <taxon>Paenibacillus</taxon>
    </lineage>
</organism>
<protein>
    <submittedName>
        <fullName evidence="3">Homoserine kinase type II</fullName>
    </submittedName>
</protein>
<evidence type="ECO:0000313" key="4">
    <source>
        <dbReference type="Proteomes" id="UP000256304"/>
    </source>
</evidence>
<dbReference type="GO" id="GO:0019202">
    <property type="term" value="F:amino acid kinase activity"/>
    <property type="evidence" value="ECO:0007669"/>
    <property type="project" value="TreeGrafter"/>
</dbReference>
<comment type="caution">
    <text evidence="3">The sequence shown here is derived from an EMBL/GenBank/DDBJ whole genome shotgun (WGS) entry which is preliminary data.</text>
</comment>